<comment type="similarity">
    <text evidence="1">Belongs to the carbon-nitrogen hydrolase superfamily. Nitrilase family.</text>
</comment>
<dbReference type="Gene3D" id="3.60.110.10">
    <property type="entry name" value="Carbon-nitrogen hydrolase"/>
    <property type="match status" value="1"/>
</dbReference>
<dbReference type="SUPFAM" id="SSF56317">
    <property type="entry name" value="Carbon-nitrogen hydrolase"/>
    <property type="match status" value="1"/>
</dbReference>
<reference evidence="4 5" key="1">
    <citation type="submission" date="2023-10" db="EMBL/GenBank/DDBJ databases">
        <title>Two novel species belonging to the OM43/NOR5 clade.</title>
        <authorList>
            <person name="Park M."/>
        </authorList>
    </citation>
    <scope>NUCLEOTIDE SEQUENCE [LARGE SCALE GENOMIC DNA]</scope>
    <source>
        <strain evidence="4 5">IMCC43200</strain>
    </source>
</reference>
<evidence type="ECO:0000256" key="1">
    <source>
        <dbReference type="ARBA" id="ARBA00008129"/>
    </source>
</evidence>
<organism evidence="4 5">
    <name type="scientific">Congregibacter variabilis</name>
    <dbReference type="NCBI Taxonomy" id="3081200"/>
    <lineage>
        <taxon>Bacteria</taxon>
        <taxon>Pseudomonadati</taxon>
        <taxon>Pseudomonadota</taxon>
        <taxon>Gammaproteobacteria</taxon>
        <taxon>Cellvibrionales</taxon>
        <taxon>Halieaceae</taxon>
        <taxon>Congregibacter</taxon>
    </lineage>
</organism>
<dbReference type="PROSITE" id="PS00921">
    <property type="entry name" value="NITRIL_CHT_2"/>
    <property type="match status" value="1"/>
</dbReference>
<dbReference type="InterPro" id="IPR003010">
    <property type="entry name" value="C-N_Hydrolase"/>
</dbReference>
<evidence type="ECO:0000313" key="5">
    <source>
        <dbReference type="Proteomes" id="UP001626537"/>
    </source>
</evidence>
<dbReference type="Proteomes" id="UP001626537">
    <property type="component" value="Chromosome"/>
</dbReference>
<sequence length="316" mass="34971">MNDSLNIAIAQIAPVWLNKLATIQKIEAAIEEAATQGADLVCFGETLLPGYPFWLESTGGARFNDPEQKQIFAHYLREAVSIENGDLGSICQLAKGHRIAVYLGCAERAGDRGGHTIYCSLLYIDKEGVIQSVHRKLMPTYEERLVWGSGDGHGLQVHSLNNFVVGGLNCWENWMPLARSALYAQGENLHVAVWPGNANNTIDLTRHIALENRMYVLSVSGLMRKDDVDADMPQYSLIMQNASELMGDGGSCIAAPDGSWIVEPIVGREAVVTAAIDMDEVRRERQNFDPSGHYCRPDVFELTVNRQRQTVVKLKD</sequence>
<dbReference type="InterPro" id="IPR044149">
    <property type="entry name" value="Nitrilases_CHs"/>
</dbReference>
<dbReference type="Pfam" id="PF00795">
    <property type="entry name" value="CN_hydrolase"/>
    <property type="match status" value="1"/>
</dbReference>
<protein>
    <submittedName>
        <fullName evidence="4">Carbon-nitrogen hydrolase family protein</fullName>
    </submittedName>
</protein>
<gene>
    <name evidence="4" type="ORF">R0135_04505</name>
</gene>
<accession>A0ABZ0I5W4</accession>
<evidence type="ECO:0000259" key="3">
    <source>
        <dbReference type="PROSITE" id="PS50263"/>
    </source>
</evidence>
<keyword evidence="5" id="KW-1185">Reference proteome</keyword>
<dbReference type="GO" id="GO:0016787">
    <property type="term" value="F:hydrolase activity"/>
    <property type="evidence" value="ECO:0007669"/>
    <property type="project" value="UniProtKB-KW"/>
</dbReference>
<feature type="active site" description="Proton acceptor" evidence="2">
    <location>
        <position position="45"/>
    </location>
</feature>
<dbReference type="InterPro" id="IPR000132">
    <property type="entry name" value="Nitrilase/CN_hydratase_CS"/>
</dbReference>
<dbReference type="PROSITE" id="PS50263">
    <property type="entry name" value="CN_HYDROLASE"/>
    <property type="match status" value="1"/>
</dbReference>
<name>A0ABZ0I5W4_9GAMM</name>
<proteinExistence type="inferred from homology"/>
<dbReference type="PROSITE" id="PS00920">
    <property type="entry name" value="NITRIL_CHT_1"/>
    <property type="match status" value="1"/>
</dbReference>
<keyword evidence="4" id="KW-0378">Hydrolase</keyword>
<evidence type="ECO:0000313" key="4">
    <source>
        <dbReference type="EMBL" id="WOJ94427.1"/>
    </source>
</evidence>
<dbReference type="PANTHER" id="PTHR46044:SF1">
    <property type="entry name" value="CN HYDROLASE DOMAIN-CONTAINING PROTEIN"/>
    <property type="match status" value="1"/>
</dbReference>
<dbReference type="RefSeq" id="WP_407349063.1">
    <property type="nucleotide sequence ID" value="NZ_CP136864.1"/>
</dbReference>
<dbReference type="PANTHER" id="PTHR46044">
    <property type="entry name" value="NITRILASE"/>
    <property type="match status" value="1"/>
</dbReference>
<feature type="domain" description="CN hydrolase" evidence="3">
    <location>
        <begin position="5"/>
        <end position="278"/>
    </location>
</feature>
<dbReference type="InterPro" id="IPR036526">
    <property type="entry name" value="C-N_Hydrolase_sf"/>
</dbReference>
<dbReference type="CDD" id="cd07564">
    <property type="entry name" value="nitrilases_CHs"/>
    <property type="match status" value="1"/>
</dbReference>
<dbReference type="EMBL" id="CP136864">
    <property type="protein sequence ID" value="WOJ94427.1"/>
    <property type="molecule type" value="Genomic_DNA"/>
</dbReference>
<evidence type="ECO:0000256" key="2">
    <source>
        <dbReference type="PROSITE-ProRule" id="PRU10139"/>
    </source>
</evidence>